<dbReference type="EMBL" id="KN831770">
    <property type="protein sequence ID" value="KIM46790.1"/>
    <property type="molecule type" value="Genomic_DNA"/>
</dbReference>
<evidence type="ECO:0000313" key="1">
    <source>
        <dbReference type="EMBL" id="KIM46790.1"/>
    </source>
</evidence>
<sequence length="147" mass="16374">MVKTYIWGGQSQSEKMELPPEVVCQILQHIPIHIRPRRDVFTRAVLSSGSFFHSFDIAAISAPLVCSSWKGPGTAALYELITTYSEAQCILLLRTLRENPSLRRLIRLLHLPHAREPPIATPYGALQVSAGIVAACTHVYELDVQAR</sequence>
<dbReference type="Proteomes" id="UP000053424">
    <property type="component" value="Unassembled WGS sequence"/>
</dbReference>
<reference evidence="2" key="2">
    <citation type="submission" date="2015-01" db="EMBL/GenBank/DDBJ databases">
        <title>Evolutionary Origins and Diversification of the Mycorrhizal Mutualists.</title>
        <authorList>
            <consortium name="DOE Joint Genome Institute"/>
            <consortium name="Mycorrhizal Genomics Consortium"/>
            <person name="Kohler A."/>
            <person name="Kuo A."/>
            <person name="Nagy L.G."/>
            <person name="Floudas D."/>
            <person name="Copeland A."/>
            <person name="Barry K.W."/>
            <person name="Cichocki N."/>
            <person name="Veneault-Fourrey C."/>
            <person name="LaButti K."/>
            <person name="Lindquist E.A."/>
            <person name="Lipzen A."/>
            <person name="Lundell T."/>
            <person name="Morin E."/>
            <person name="Murat C."/>
            <person name="Riley R."/>
            <person name="Ohm R."/>
            <person name="Sun H."/>
            <person name="Tunlid A."/>
            <person name="Henrissat B."/>
            <person name="Grigoriev I.V."/>
            <person name="Hibbett D.S."/>
            <person name="Martin F."/>
        </authorList>
    </citation>
    <scope>NUCLEOTIDE SEQUENCE [LARGE SCALE GENOMIC DNA]</scope>
    <source>
        <strain evidence="2">h7</strain>
    </source>
</reference>
<gene>
    <name evidence="1" type="ORF">M413DRAFT_23141</name>
</gene>
<proteinExistence type="predicted"/>
<accession>A0A0C3CDC9</accession>
<dbReference type="OrthoDB" id="2622157at2759"/>
<reference evidence="1 2" key="1">
    <citation type="submission" date="2014-04" db="EMBL/GenBank/DDBJ databases">
        <authorList>
            <consortium name="DOE Joint Genome Institute"/>
            <person name="Kuo A."/>
            <person name="Gay G."/>
            <person name="Dore J."/>
            <person name="Kohler A."/>
            <person name="Nagy L.G."/>
            <person name="Floudas D."/>
            <person name="Copeland A."/>
            <person name="Barry K.W."/>
            <person name="Cichocki N."/>
            <person name="Veneault-Fourrey C."/>
            <person name="LaButti K."/>
            <person name="Lindquist E.A."/>
            <person name="Lipzen A."/>
            <person name="Lundell T."/>
            <person name="Morin E."/>
            <person name="Murat C."/>
            <person name="Sun H."/>
            <person name="Tunlid A."/>
            <person name="Henrissat B."/>
            <person name="Grigoriev I.V."/>
            <person name="Hibbett D.S."/>
            <person name="Martin F."/>
            <person name="Nordberg H.P."/>
            <person name="Cantor M.N."/>
            <person name="Hua S.X."/>
        </authorList>
    </citation>
    <scope>NUCLEOTIDE SEQUENCE [LARGE SCALE GENOMIC DNA]</scope>
    <source>
        <strain evidence="2">h7</strain>
    </source>
</reference>
<keyword evidence="2" id="KW-1185">Reference proteome</keyword>
<organism evidence="1 2">
    <name type="scientific">Hebeloma cylindrosporum</name>
    <dbReference type="NCBI Taxonomy" id="76867"/>
    <lineage>
        <taxon>Eukaryota</taxon>
        <taxon>Fungi</taxon>
        <taxon>Dikarya</taxon>
        <taxon>Basidiomycota</taxon>
        <taxon>Agaricomycotina</taxon>
        <taxon>Agaricomycetes</taxon>
        <taxon>Agaricomycetidae</taxon>
        <taxon>Agaricales</taxon>
        <taxon>Agaricineae</taxon>
        <taxon>Hymenogastraceae</taxon>
        <taxon>Hebeloma</taxon>
    </lineage>
</organism>
<name>A0A0C3CDC9_HEBCY</name>
<dbReference type="HOGENOM" id="CLU_1768306_0_0_1"/>
<evidence type="ECO:0000313" key="2">
    <source>
        <dbReference type="Proteomes" id="UP000053424"/>
    </source>
</evidence>
<dbReference type="AlphaFoldDB" id="A0A0C3CDC9"/>
<protein>
    <submittedName>
        <fullName evidence="1">Uncharacterized protein</fullName>
    </submittedName>
</protein>